<reference evidence="3" key="1">
    <citation type="submission" date="2021-01" db="EMBL/GenBank/DDBJ databases">
        <authorList>
            <person name="Corre E."/>
            <person name="Pelletier E."/>
            <person name="Niang G."/>
            <person name="Scheremetjew M."/>
            <person name="Finn R."/>
            <person name="Kale V."/>
            <person name="Holt S."/>
            <person name="Cochrane G."/>
            <person name="Meng A."/>
            <person name="Brown T."/>
            <person name="Cohen L."/>
        </authorList>
    </citation>
    <scope>NUCLEOTIDE SEQUENCE</scope>
    <source>
        <strain evidence="3">CCAP1064/1</strain>
    </source>
</reference>
<protein>
    <submittedName>
        <fullName evidence="3">Uncharacterized protein</fullName>
    </submittedName>
</protein>
<feature type="transmembrane region" description="Helical" evidence="1">
    <location>
        <begin position="202"/>
        <end position="228"/>
    </location>
</feature>
<feature type="signal peptide" evidence="2">
    <location>
        <begin position="1"/>
        <end position="21"/>
    </location>
</feature>
<sequence>MTKQSPLTISLLATLFVSALAMEGEEEEEHEETLFCTTDTDCTFFLTTLLLLPPICFGILVAVILLPRFHRRRVVDCDVLVRAEVLEHKLPSSSGHAGDGRNMASVKLSYEYSGKSFVAWEKYKYTTNNPPIQISLSEPYSVYVDPLRPKYCILEGKQSEVMDQTSPSSVICVILTYLCCIILLDVLYQSKQILENKYRSPYAFPVFLLLSAAIYFSVLLCFAALYGFALRIARAIRKPADEECLENATYNTVEMIGEQGTIV</sequence>
<name>A0A7S0C5Y1_9STRA</name>
<keyword evidence="2" id="KW-0732">Signal</keyword>
<dbReference type="AlphaFoldDB" id="A0A7S0C5Y1"/>
<organism evidence="3">
    <name type="scientific">Proboscia inermis</name>
    <dbReference type="NCBI Taxonomy" id="420281"/>
    <lineage>
        <taxon>Eukaryota</taxon>
        <taxon>Sar</taxon>
        <taxon>Stramenopiles</taxon>
        <taxon>Ochrophyta</taxon>
        <taxon>Bacillariophyta</taxon>
        <taxon>Coscinodiscophyceae</taxon>
        <taxon>Rhizosoleniophycidae</taxon>
        <taxon>Rhizosoleniales</taxon>
        <taxon>Rhizosoleniaceae</taxon>
        <taxon>Proboscia</taxon>
    </lineage>
</organism>
<keyword evidence="1" id="KW-0812">Transmembrane</keyword>
<proteinExistence type="predicted"/>
<feature type="chain" id="PRO_5031275735" evidence="2">
    <location>
        <begin position="22"/>
        <end position="263"/>
    </location>
</feature>
<evidence type="ECO:0000256" key="1">
    <source>
        <dbReference type="SAM" id="Phobius"/>
    </source>
</evidence>
<keyword evidence="1" id="KW-1133">Transmembrane helix</keyword>
<evidence type="ECO:0000313" key="3">
    <source>
        <dbReference type="EMBL" id="CAD8413689.1"/>
    </source>
</evidence>
<feature type="transmembrane region" description="Helical" evidence="1">
    <location>
        <begin position="45"/>
        <end position="66"/>
    </location>
</feature>
<gene>
    <name evidence="3" type="ORF">PINE0816_LOCUS9822</name>
</gene>
<feature type="transmembrane region" description="Helical" evidence="1">
    <location>
        <begin position="170"/>
        <end position="190"/>
    </location>
</feature>
<evidence type="ECO:0000256" key="2">
    <source>
        <dbReference type="SAM" id="SignalP"/>
    </source>
</evidence>
<dbReference type="EMBL" id="HBEL01021001">
    <property type="protein sequence ID" value="CAD8413689.1"/>
    <property type="molecule type" value="Transcribed_RNA"/>
</dbReference>
<keyword evidence="1" id="KW-0472">Membrane</keyword>
<accession>A0A7S0C5Y1</accession>